<keyword evidence="4" id="KW-1185">Reference proteome</keyword>
<organism evidence="3 4">
    <name type="scientific">Hymenobacter lutimineralis</name>
    <dbReference type="NCBI Taxonomy" id="2606448"/>
    <lineage>
        <taxon>Bacteria</taxon>
        <taxon>Pseudomonadati</taxon>
        <taxon>Bacteroidota</taxon>
        <taxon>Cytophagia</taxon>
        <taxon>Cytophagales</taxon>
        <taxon>Hymenobacteraceae</taxon>
        <taxon>Hymenobacter</taxon>
    </lineage>
</organism>
<evidence type="ECO:0000259" key="2">
    <source>
        <dbReference type="Pfam" id="PF25164"/>
    </source>
</evidence>
<reference evidence="3 4" key="1">
    <citation type="submission" date="2019-08" db="EMBL/GenBank/DDBJ databases">
        <authorList>
            <person name="Seo M.-J."/>
        </authorList>
    </citation>
    <scope>NUCLEOTIDE SEQUENCE [LARGE SCALE GENOMIC DNA]</scope>
    <source>
        <strain evidence="3 4">KIGAM108</strain>
    </source>
</reference>
<dbReference type="EMBL" id="VTHL01000003">
    <property type="protein sequence ID" value="TYZ12678.1"/>
    <property type="molecule type" value="Genomic_DNA"/>
</dbReference>
<dbReference type="Proteomes" id="UP000322791">
    <property type="component" value="Unassembled WGS sequence"/>
</dbReference>
<proteinExistence type="predicted"/>
<name>A0A5D6VD73_9BACT</name>
<sequence>MAVECDFALTPDDKEIHILDAERKFKGYRCIGCRRDVFARKGQINDPHFAHLATHKDKTEKCTYSNETYRHAKAKEILLRIKQVQVPNVYAAYPADYTGQVPRLAKACTVSAVKVLAERNVYINEVGDIQWVRRSEAAKFDDQGGTWDFLVRPDIIFLDADDKPILFIEIVATHEASEQKLARLHLLKINTIEIVVPKSFEPEHIEGLLYVTSHTQWLYNVQRATYRFDVATASALAAGSVGVAQLPGGIYEQGETIRCRRARLDNALRYIAKCMGRPEIVEAKREVSAAQERGEGFVADRQAERQERESRLGAEVRARFDRYREERSERRRQIRVDEKQLDRDIQHQEEKLLEVFNYAKGRIDRAKAEVEGAKEQWRIDHHKSADELRAAERQLDRDREHRNQEQRRLGRTRKELDRVARELDDEEGELAAKEEYLAIARRRDKSDLDYLTTEISRVDAEARKFENPSKTL</sequence>
<evidence type="ECO:0000313" key="3">
    <source>
        <dbReference type="EMBL" id="TYZ12678.1"/>
    </source>
</evidence>
<protein>
    <recommendedName>
        <fullName evidence="2">Competence protein CoiA-like N-terminal domain-containing protein</fullName>
    </recommendedName>
</protein>
<feature type="region of interest" description="Disordered" evidence="1">
    <location>
        <begin position="392"/>
        <end position="414"/>
    </location>
</feature>
<dbReference type="AlphaFoldDB" id="A0A5D6VD73"/>
<accession>A0A5D6VD73</accession>
<dbReference type="InterPro" id="IPR057253">
    <property type="entry name" value="CoiA-like_N"/>
</dbReference>
<evidence type="ECO:0000256" key="1">
    <source>
        <dbReference type="SAM" id="MobiDB-lite"/>
    </source>
</evidence>
<evidence type="ECO:0000313" key="4">
    <source>
        <dbReference type="Proteomes" id="UP000322791"/>
    </source>
</evidence>
<feature type="domain" description="Competence protein CoiA-like N-terminal" evidence="2">
    <location>
        <begin position="19"/>
        <end position="55"/>
    </location>
</feature>
<gene>
    <name evidence="3" type="ORF">FY528_05145</name>
</gene>
<dbReference type="RefSeq" id="WP_149069915.1">
    <property type="nucleotide sequence ID" value="NZ_VTHL01000003.1"/>
</dbReference>
<comment type="caution">
    <text evidence="3">The sequence shown here is derived from an EMBL/GenBank/DDBJ whole genome shotgun (WGS) entry which is preliminary data.</text>
</comment>
<dbReference type="Pfam" id="PF25164">
    <property type="entry name" value="CoiA_N"/>
    <property type="match status" value="1"/>
</dbReference>